<evidence type="ECO:0000313" key="3">
    <source>
        <dbReference type="EMBL" id="ETL87970.1"/>
    </source>
</evidence>
<sequence>AFEDHRNVEDLRRTYLSSTQTERYMLSLRKSKALC</sequence>
<dbReference type="EMBL" id="KI687531">
    <property type="protein sequence ID" value="ETK81282.1"/>
    <property type="molecule type" value="Genomic_DNA"/>
</dbReference>
<gene>
    <name evidence="4" type="ORF">L914_13012</name>
    <name evidence="1" type="ORF">L915_13218</name>
    <name evidence="2" type="ORF">L916_13104</name>
    <name evidence="3" type="ORF">L917_12930</name>
</gene>
<organism evidence="2">
    <name type="scientific">Phytophthora nicotianae</name>
    <name type="common">Potato buckeye rot agent</name>
    <name type="synonym">Phytophthora parasitica</name>
    <dbReference type="NCBI Taxonomy" id="4792"/>
    <lineage>
        <taxon>Eukaryota</taxon>
        <taxon>Sar</taxon>
        <taxon>Stramenopiles</taxon>
        <taxon>Oomycota</taxon>
        <taxon>Peronosporomycetes</taxon>
        <taxon>Peronosporales</taxon>
        <taxon>Peronosporaceae</taxon>
        <taxon>Phytophthora</taxon>
    </lineage>
</organism>
<dbReference type="EMBL" id="KI674260">
    <property type="protein sequence ID" value="ETL34710.1"/>
    <property type="molecule type" value="Genomic_DNA"/>
</dbReference>
<dbReference type="Proteomes" id="UP000053864">
    <property type="component" value="Unassembled WGS sequence"/>
</dbReference>
<proteinExistence type="predicted"/>
<reference evidence="4" key="4">
    <citation type="submission" date="2013-11" db="EMBL/GenBank/DDBJ databases">
        <title>The Genome Sequence of Phytophthora parasitica IAC_01/95.</title>
        <authorList>
            <consortium name="The Broad Institute Genomics Platform"/>
            <person name="Russ C."/>
            <person name="Tyler B."/>
            <person name="Panabieres F."/>
            <person name="Shan W."/>
            <person name="Tripathy S."/>
            <person name="Grunwald N."/>
            <person name="Machado M."/>
            <person name="Johnson C.S."/>
            <person name="Arredondo F."/>
            <person name="Hong C."/>
            <person name="Coffey M."/>
            <person name="Young S.K."/>
            <person name="Zeng Q."/>
            <person name="Gargeya S."/>
            <person name="Fitzgerald M."/>
            <person name="Abouelleil A."/>
            <person name="Alvarado L."/>
            <person name="Chapman S.B."/>
            <person name="Gainer-Dewar J."/>
            <person name="Goldberg J."/>
            <person name="Griggs A."/>
            <person name="Gujja S."/>
            <person name="Hansen M."/>
            <person name="Howarth C."/>
            <person name="Imamovic A."/>
            <person name="Ireland A."/>
            <person name="Larimer J."/>
            <person name="McCowan C."/>
            <person name="Murphy C."/>
            <person name="Pearson M."/>
            <person name="Poon T.W."/>
            <person name="Priest M."/>
            <person name="Roberts A."/>
            <person name="Saif S."/>
            <person name="Shea T."/>
            <person name="Sykes S."/>
            <person name="Wortman J."/>
            <person name="Nusbaum C."/>
            <person name="Birren B."/>
        </authorList>
    </citation>
    <scope>NUCLEOTIDE SEQUENCE [LARGE SCALE GENOMIC DNA]</scope>
    <source>
        <strain evidence="4">IAC_01/95</strain>
    </source>
</reference>
<dbReference type="EMBL" id="KI680954">
    <property type="protein sequence ID" value="ETL87970.1"/>
    <property type="molecule type" value="Genomic_DNA"/>
</dbReference>
<evidence type="ECO:0000313" key="2">
    <source>
        <dbReference type="EMBL" id="ETL34710.1"/>
    </source>
</evidence>
<dbReference type="Proteomes" id="UP000053236">
    <property type="component" value="Unassembled WGS sequence"/>
</dbReference>
<dbReference type="EMBL" id="KI694187">
    <property type="protein sequence ID" value="ETM41205.1"/>
    <property type="molecule type" value="Genomic_DNA"/>
</dbReference>
<protein>
    <submittedName>
        <fullName evidence="2">Uncharacterized protein</fullName>
    </submittedName>
</protein>
<evidence type="ECO:0000313" key="1">
    <source>
        <dbReference type="EMBL" id="ETK81282.1"/>
    </source>
</evidence>
<reference evidence="3" key="1">
    <citation type="submission" date="2013-11" db="EMBL/GenBank/DDBJ databases">
        <title>The Genome Sequence of Phytophthora parasitica CHvinca01.</title>
        <authorList>
            <consortium name="The Broad Institute Genomics Platform"/>
            <person name="Russ C."/>
            <person name="Tyler B."/>
            <person name="Panabieres F."/>
            <person name="Shan W."/>
            <person name="Tripathy S."/>
            <person name="Grunwald N."/>
            <person name="Machado M."/>
            <person name="Johnson C.S."/>
            <person name="Arredondo F."/>
            <person name="Hong C."/>
            <person name="Coffey M."/>
            <person name="Young S.K."/>
            <person name="Zeng Q."/>
            <person name="Gargeya S."/>
            <person name="Fitzgerald M."/>
            <person name="Abouelleil A."/>
            <person name="Alvarado L."/>
            <person name="Chapman S.B."/>
            <person name="Gainer-Dewar J."/>
            <person name="Goldberg J."/>
            <person name="Griggs A."/>
            <person name="Gujja S."/>
            <person name="Hansen M."/>
            <person name="Howarth C."/>
            <person name="Imamovic A."/>
            <person name="Ireland A."/>
            <person name="Larimer J."/>
            <person name="McCowan C."/>
            <person name="Murphy C."/>
            <person name="Pearson M."/>
            <person name="Poon T.W."/>
            <person name="Priest M."/>
            <person name="Roberts A."/>
            <person name="Saif S."/>
            <person name="Shea T."/>
            <person name="Sykes S."/>
            <person name="Wortman J."/>
            <person name="Nusbaum C."/>
            <person name="Birren B."/>
        </authorList>
    </citation>
    <scope>NUCLEOTIDE SEQUENCE [LARGE SCALE GENOMIC DNA]</scope>
    <source>
        <strain evidence="3">CHvinca01</strain>
    </source>
</reference>
<reference evidence="1" key="2">
    <citation type="submission" date="2013-11" db="EMBL/GenBank/DDBJ databases">
        <title>The Genome Sequence of Phytophthora parasitica CJ02B3.</title>
        <authorList>
            <consortium name="The Broad Institute Genomics Platform"/>
            <person name="Russ C."/>
            <person name="Tyler B."/>
            <person name="Panabieres F."/>
            <person name="Shan W."/>
            <person name="Tripathy S."/>
            <person name="Grunwald N."/>
            <person name="Machado M."/>
            <person name="Johnson C.S."/>
            <person name="Arredondo F."/>
            <person name="Hong C."/>
            <person name="Coffey M."/>
            <person name="Young S.K."/>
            <person name="Zeng Q."/>
            <person name="Gargeya S."/>
            <person name="Fitzgerald M."/>
            <person name="Abouelleil A."/>
            <person name="Alvarado L."/>
            <person name="Chapman S.B."/>
            <person name="Gainer-Dewar J."/>
            <person name="Goldberg J."/>
            <person name="Griggs A."/>
            <person name="Gujja S."/>
            <person name="Hansen M."/>
            <person name="Howarth C."/>
            <person name="Imamovic A."/>
            <person name="Ireland A."/>
            <person name="Larimer J."/>
            <person name="McCowan C."/>
            <person name="Murphy C."/>
            <person name="Pearson M."/>
            <person name="Poon T.W."/>
            <person name="Priest M."/>
            <person name="Roberts A."/>
            <person name="Saif S."/>
            <person name="Shea T."/>
            <person name="Sykes S."/>
            <person name="Wortman J."/>
            <person name="Nusbaum C."/>
            <person name="Birren B."/>
        </authorList>
    </citation>
    <scope>NUCLEOTIDE SEQUENCE [LARGE SCALE GENOMIC DNA]</scope>
    <source>
        <strain evidence="1">CJ02B3</strain>
    </source>
</reference>
<evidence type="ECO:0000313" key="4">
    <source>
        <dbReference type="EMBL" id="ETM41205.1"/>
    </source>
</evidence>
<dbReference type="Proteomes" id="UP000054532">
    <property type="component" value="Unassembled WGS sequence"/>
</dbReference>
<dbReference type="Proteomes" id="UP000054423">
    <property type="component" value="Unassembled WGS sequence"/>
</dbReference>
<feature type="non-terminal residue" evidence="2">
    <location>
        <position position="1"/>
    </location>
</feature>
<accession>W2IKV4</accession>
<dbReference type="AlphaFoldDB" id="W2IKV4"/>
<name>W2IKV4_PHYNI</name>
<reference evidence="2" key="3">
    <citation type="submission" date="2013-11" db="EMBL/GenBank/DDBJ databases">
        <title>The Genome Sequence of Phytophthora parasitica CJ05E6.</title>
        <authorList>
            <consortium name="The Broad Institute Genomics Platform"/>
            <person name="Russ C."/>
            <person name="Tyler B."/>
            <person name="Panabieres F."/>
            <person name="Shan W."/>
            <person name="Tripathy S."/>
            <person name="Grunwald N."/>
            <person name="Machado M."/>
            <person name="Johnson C.S."/>
            <person name="Arredondo F."/>
            <person name="Hong C."/>
            <person name="Coffey M."/>
            <person name="Young S.K."/>
            <person name="Zeng Q."/>
            <person name="Gargeya S."/>
            <person name="Fitzgerald M."/>
            <person name="Abouelleil A."/>
            <person name="Alvarado L."/>
            <person name="Chapman S.B."/>
            <person name="Gainer-Dewar J."/>
            <person name="Goldberg J."/>
            <person name="Griggs A."/>
            <person name="Gujja S."/>
            <person name="Hansen M."/>
            <person name="Howarth C."/>
            <person name="Imamovic A."/>
            <person name="Ireland A."/>
            <person name="Larimer J."/>
            <person name="McCowan C."/>
            <person name="Murphy C."/>
            <person name="Pearson M."/>
            <person name="Poon T.W."/>
            <person name="Priest M."/>
            <person name="Roberts A."/>
            <person name="Saif S."/>
            <person name="Shea T."/>
            <person name="Sykes S."/>
            <person name="Wortman J."/>
            <person name="Nusbaum C."/>
            <person name="Birren B."/>
        </authorList>
    </citation>
    <scope>NUCLEOTIDE SEQUENCE [LARGE SCALE GENOMIC DNA]</scope>
    <source>
        <strain evidence="2">CJ05E6</strain>
    </source>
</reference>